<feature type="compositionally biased region" description="Basic and acidic residues" evidence="1">
    <location>
        <begin position="339"/>
        <end position="352"/>
    </location>
</feature>
<keyword evidence="3" id="KW-1185">Reference proteome</keyword>
<name>A0ABN7W8H1_GIGMA</name>
<dbReference type="PANTHER" id="PTHR22796">
    <property type="entry name" value="URG4-RELATED"/>
    <property type="match status" value="1"/>
</dbReference>
<feature type="compositionally biased region" description="Polar residues" evidence="1">
    <location>
        <begin position="354"/>
        <end position="364"/>
    </location>
</feature>
<proteinExistence type="predicted"/>
<reference evidence="2 3" key="1">
    <citation type="submission" date="2021-06" db="EMBL/GenBank/DDBJ databases">
        <authorList>
            <person name="Kallberg Y."/>
            <person name="Tangrot J."/>
            <person name="Rosling A."/>
        </authorList>
    </citation>
    <scope>NUCLEOTIDE SEQUENCE [LARGE SCALE GENOMIC DNA]</scope>
    <source>
        <strain evidence="2 3">120-4 pot B 10/14</strain>
    </source>
</reference>
<dbReference type="Proteomes" id="UP000789901">
    <property type="component" value="Unassembled WGS sequence"/>
</dbReference>
<dbReference type="Gene3D" id="3.40.50.300">
    <property type="entry name" value="P-loop containing nucleotide triphosphate hydrolases"/>
    <property type="match status" value="1"/>
</dbReference>
<protein>
    <submittedName>
        <fullName evidence="2">15126_t:CDS:1</fullName>
    </submittedName>
</protein>
<dbReference type="EMBL" id="CAJVQB010034301">
    <property type="protein sequence ID" value="CAG8820978.1"/>
    <property type="molecule type" value="Genomic_DNA"/>
</dbReference>
<evidence type="ECO:0000256" key="1">
    <source>
        <dbReference type="SAM" id="MobiDB-lite"/>
    </source>
</evidence>
<feature type="region of interest" description="Disordered" evidence="1">
    <location>
        <begin position="334"/>
        <end position="377"/>
    </location>
</feature>
<evidence type="ECO:0000313" key="2">
    <source>
        <dbReference type="EMBL" id="CAG8820978.1"/>
    </source>
</evidence>
<organism evidence="2 3">
    <name type="scientific">Gigaspora margarita</name>
    <dbReference type="NCBI Taxonomy" id="4874"/>
    <lineage>
        <taxon>Eukaryota</taxon>
        <taxon>Fungi</taxon>
        <taxon>Fungi incertae sedis</taxon>
        <taxon>Mucoromycota</taxon>
        <taxon>Glomeromycotina</taxon>
        <taxon>Glomeromycetes</taxon>
        <taxon>Diversisporales</taxon>
        <taxon>Gigasporaceae</taxon>
        <taxon>Gigaspora</taxon>
    </lineage>
</organism>
<sequence length="764" mass="88549">MLNLKQKTDSQFIHDLHSYKFENDEITKNHIISRFYDVYQEWKNDIFYPKMKKCIPQYSDHSREINSRLEYESKTNQKQIIDREFPRICERIEKQYSDGPIFKIERVQAFNDGGLYITYHLEEIQPEQLQYTIYNTNLDQNDILSLRQDELHVSNPTVDMNHHKNCFSFLINPQTYEIRKISLFENNKYFIALWNINQKRLEIYSDTLKRTLNNPIQLEESVYRKPKTLHPEEHCLIALDVYVIDENQQFYKRAGGVQICAWYGNIIPDIKFLFFIKDKEEICFVQTDGQARIFNLVTNQFLPATAHFPVNASDIACTPDGSCIVAFVEENVSGENPTDESKSHMSNEKDNESDISISDTASNSDTEDSTNEPSGTDDLPVKRAYIYFCSGFGRPASKVINLPPIISTLEFIQFSCIENQIHLTTFDIHARMFQSLIIRIIHEKTQYSFQQKFNKRSLGKVRAITNFSQDMELEGNNTSFMRDIKKGENLVIMGEKRVVLKVYSDKKLKVSGTFQCMIGIDSWMEFRIEPQRKLNGYVDAYKLMFEKYPIDNIIDPDQNRALNLHIALDLKDNEKISNYENKFQDYVADMFEELKRSTNKPANSIKRFGLSCLSFSDFDLEDSNDQLSDLKKNQLGEWIIQLCILIPIQIAVARNNIFQPLSNGLSTFDAELSDSGALSIDGIAQNISFGWYEGIFKYFGDRPVKVVSSMGEQYMLNHLIGTTFDGSAMRCTEGVWMSLAITNKCVYVALDFEGLKSLERSPQE</sequence>
<feature type="non-terminal residue" evidence="2">
    <location>
        <position position="764"/>
    </location>
</feature>
<dbReference type="InterPro" id="IPR027417">
    <property type="entry name" value="P-loop_NTPase"/>
</dbReference>
<comment type="caution">
    <text evidence="2">The sequence shown here is derived from an EMBL/GenBank/DDBJ whole genome shotgun (WGS) entry which is preliminary data.</text>
</comment>
<gene>
    <name evidence="2" type="ORF">GMARGA_LOCUS27716</name>
</gene>
<dbReference type="PANTHER" id="PTHR22796:SF1">
    <property type="entry name" value="VWFA DOMAIN-CONTAINING PROTEIN"/>
    <property type="match status" value="1"/>
</dbReference>
<evidence type="ECO:0000313" key="3">
    <source>
        <dbReference type="Proteomes" id="UP000789901"/>
    </source>
</evidence>
<accession>A0ABN7W8H1</accession>